<dbReference type="Gene3D" id="1.20.58.530">
    <property type="match status" value="1"/>
</dbReference>
<dbReference type="InterPro" id="IPR027417">
    <property type="entry name" value="P-loop_NTPase"/>
</dbReference>
<accession>D3ZUF0</accession>
<feature type="compositionally biased region" description="Pro residues" evidence="13">
    <location>
        <begin position="470"/>
        <end position="480"/>
    </location>
</feature>
<evidence type="ECO:0000313" key="18">
    <source>
        <dbReference type="Ensembl" id="ENSRNOP00000032102.8"/>
    </source>
</evidence>
<dbReference type="PROSITE" id="PS50057">
    <property type="entry name" value="FERM_3"/>
    <property type="match status" value="1"/>
</dbReference>
<feature type="compositionally biased region" description="Basic residues" evidence="13">
    <location>
        <begin position="1"/>
        <end position="15"/>
    </location>
</feature>
<comment type="similarity">
    <text evidence="2 12">Belongs to the TRAFAC class myosin-kinesin ATPase superfamily. Myosin family.</text>
</comment>
<dbReference type="RGD" id="1597365">
    <property type="gene designation" value="Myo15b"/>
</dbReference>
<feature type="binding site" evidence="12">
    <location>
        <begin position="767"/>
        <end position="774"/>
    </location>
    <ligand>
        <name>ATP</name>
        <dbReference type="ChEBI" id="CHEBI:30616"/>
    </ligand>
</feature>
<dbReference type="Ensembl" id="ENSRNOT00000035001.8">
    <property type="protein sequence ID" value="ENSRNOP00000032102.8"/>
    <property type="gene ID" value="ENSRNOG00000042445.5"/>
</dbReference>
<dbReference type="PROSITE" id="PS50002">
    <property type="entry name" value="SH3"/>
    <property type="match status" value="1"/>
</dbReference>
<dbReference type="SMART" id="SM00326">
    <property type="entry name" value="SH3"/>
    <property type="match status" value="1"/>
</dbReference>
<keyword evidence="4" id="KW-0963">Cytoplasm</keyword>
<name>D3ZUF0_RAT</name>
<feature type="compositionally biased region" description="Basic and acidic residues" evidence="13">
    <location>
        <begin position="103"/>
        <end position="129"/>
    </location>
</feature>
<dbReference type="Pfam" id="PF00063">
    <property type="entry name" value="Myosin_head"/>
    <property type="match status" value="2"/>
</dbReference>
<feature type="domain" description="MyTH4" evidence="16">
    <location>
        <begin position="2622"/>
        <end position="2768"/>
    </location>
</feature>
<feature type="compositionally biased region" description="Basic and acidic residues" evidence="13">
    <location>
        <begin position="34"/>
        <end position="43"/>
    </location>
</feature>
<keyword evidence="9 12" id="KW-0505">Motor protein</keyword>
<feature type="compositionally biased region" description="Polar residues" evidence="13">
    <location>
        <begin position="82"/>
        <end position="97"/>
    </location>
</feature>
<feature type="region of interest" description="Disordered" evidence="13">
    <location>
        <begin position="467"/>
        <end position="501"/>
    </location>
</feature>
<dbReference type="Pfam" id="PF00373">
    <property type="entry name" value="FERM_M"/>
    <property type="match status" value="1"/>
</dbReference>
<dbReference type="GO" id="GO:0005903">
    <property type="term" value="C:brush border"/>
    <property type="evidence" value="ECO:0000266"/>
    <property type="project" value="RGD"/>
</dbReference>
<keyword evidence="19" id="KW-1185">Reference proteome</keyword>
<dbReference type="InterPro" id="IPR035963">
    <property type="entry name" value="FERM_2"/>
</dbReference>
<feature type="compositionally biased region" description="Basic and acidic residues" evidence="13">
    <location>
        <begin position="2161"/>
        <end position="2170"/>
    </location>
</feature>
<dbReference type="AlphaFoldDB" id="D3ZUF0"/>
<dbReference type="InterPro" id="IPR019748">
    <property type="entry name" value="FERM_central"/>
</dbReference>
<feature type="domain" description="MyTH4" evidence="16">
    <location>
        <begin position="1535"/>
        <end position="1686"/>
    </location>
</feature>
<feature type="region of interest" description="Disordered" evidence="13">
    <location>
        <begin position="1447"/>
        <end position="1468"/>
    </location>
</feature>
<dbReference type="Gene3D" id="3.40.850.10">
    <property type="entry name" value="Kinesin motor domain"/>
    <property type="match status" value="2"/>
</dbReference>
<dbReference type="AGR" id="RGD:1597365"/>
<evidence type="ECO:0000259" key="14">
    <source>
        <dbReference type="PROSITE" id="PS50002"/>
    </source>
</evidence>
<dbReference type="SMART" id="SM00242">
    <property type="entry name" value="MYSc"/>
    <property type="match status" value="1"/>
</dbReference>
<dbReference type="Bgee" id="ENSRNOG00000042445">
    <property type="expression patterns" value="Expressed in jejunum and 17 other cell types or tissues"/>
</dbReference>
<evidence type="ECO:0000256" key="7">
    <source>
        <dbReference type="ARBA" id="ARBA00022840"/>
    </source>
</evidence>
<feature type="region of interest" description="Disordered" evidence="13">
    <location>
        <begin position="2541"/>
        <end position="2575"/>
    </location>
</feature>
<dbReference type="SUPFAM" id="SSF47031">
    <property type="entry name" value="Second domain of FERM"/>
    <property type="match status" value="1"/>
</dbReference>
<dbReference type="STRING" id="10116.ENSRNOP00000032102"/>
<feature type="domain" description="FERM" evidence="15">
    <location>
        <begin position="2774"/>
        <end position="3072"/>
    </location>
</feature>
<feature type="domain" description="SH3" evidence="14">
    <location>
        <begin position="2468"/>
        <end position="2529"/>
    </location>
</feature>
<dbReference type="SUPFAM" id="SSF50044">
    <property type="entry name" value="SH3-domain"/>
    <property type="match status" value="1"/>
</dbReference>
<dbReference type="Gene3D" id="3.10.20.90">
    <property type="entry name" value="Phosphatidylinositol 3-kinase Catalytic Subunit, Chain A, domain 1"/>
    <property type="match status" value="1"/>
</dbReference>
<feature type="region of interest" description="Disordered" evidence="13">
    <location>
        <begin position="570"/>
        <end position="605"/>
    </location>
</feature>
<evidence type="ECO:0000256" key="2">
    <source>
        <dbReference type="ARBA" id="ARBA00008314"/>
    </source>
</evidence>
<dbReference type="PROSITE" id="PS51016">
    <property type="entry name" value="MYTH4"/>
    <property type="match status" value="2"/>
</dbReference>
<gene>
    <name evidence="18 20" type="primary">Myo15b</name>
</gene>
<reference evidence="18" key="3">
    <citation type="submission" date="2025-09" db="UniProtKB">
        <authorList>
            <consortium name="Ensembl"/>
        </authorList>
    </citation>
    <scope>IDENTIFICATION</scope>
    <source>
        <strain evidence="18">Brown Norway</strain>
    </source>
</reference>
<feature type="compositionally biased region" description="Basic and acidic residues" evidence="13">
    <location>
        <begin position="1994"/>
        <end position="2007"/>
    </location>
</feature>
<dbReference type="PANTHER" id="PTHR22692:SF16">
    <property type="entry name" value="MYOSIN XVB"/>
    <property type="match status" value="1"/>
</dbReference>
<dbReference type="GeneTree" id="ENSGT00930000151032"/>
<dbReference type="InterPro" id="IPR036961">
    <property type="entry name" value="Kinesin_motor_dom_sf"/>
</dbReference>
<feature type="compositionally biased region" description="Basic and acidic residues" evidence="13">
    <location>
        <begin position="69"/>
        <end position="79"/>
    </location>
</feature>
<dbReference type="Gene3D" id="1.10.10.820">
    <property type="match status" value="1"/>
</dbReference>
<feature type="compositionally biased region" description="Acidic residues" evidence="13">
    <location>
        <begin position="2044"/>
        <end position="2053"/>
    </location>
</feature>
<dbReference type="InterPro" id="IPR019749">
    <property type="entry name" value="Band_41_domain"/>
</dbReference>
<comment type="subcellular location">
    <subcellularLocation>
        <location evidence="1">Cytoplasm</location>
    </subcellularLocation>
</comment>
<keyword evidence="6 12" id="KW-0547">Nucleotide-binding</keyword>
<evidence type="ECO:0000313" key="20">
    <source>
        <dbReference type="RGD" id="1597365"/>
    </source>
</evidence>
<evidence type="ECO:0000259" key="17">
    <source>
        <dbReference type="PROSITE" id="PS51456"/>
    </source>
</evidence>
<evidence type="ECO:0000259" key="15">
    <source>
        <dbReference type="PROSITE" id="PS50057"/>
    </source>
</evidence>
<keyword evidence="8 12" id="KW-0518">Myosin</keyword>
<feature type="compositionally biased region" description="Pro residues" evidence="13">
    <location>
        <begin position="1792"/>
        <end position="1804"/>
    </location>
</feature>
<dbReference type="HOGENOM" id="CLU_021039_2_0_1"/>
<evidence type="ECO:0000256" key="10">
    <source>
        <dbReference type="ARBA" id="ARBA00023203"/>
    </source>
</evidence>
<dbReference type="Pfam" id="PF00784">
    <property type="entry name" value="MyTH4"/>
    <property type="match status" value="2"/>
</dbReference>
<dbReference type="PROSITE" id="PS50096">
    <property type="entry name" value="IQ"/>
    <property type="match status" value="1"/>
</dbReference>
<dbReference type="PaxDb" id="10116-ENSRNOP00000032102"/>
<dbReference type="RefSeq" id="NP_001389323.1">
    <property type="nucleotide sequence ID" value="NM_001402394.1"/>
</dbReference>
<dbReference type="SUPFAM" id="SSF52540">
    <property type="entry name" value="P-loop containing nucleoside triphosphate hydrolases"/>
    <property type="match status" value="1"/>
</dbReference>
<dbReference type="Gene3D" id="2.30.30.40">
    <property type="entry name" value="SH3 Domains"/>
    <property type="match status" value="1"/>
</dbReference>
<dbReference type="PRINTS" id="PR00193">
    <property type="entry name" value="MYOSINHEAVY"/>
</dbReference>
<evidence type="ECO:0000256" key="4">
    <source>
        <dbReference type="ARBA" id="ARBA00022490"/>
    </source>
</evidence>
<dbReference type="InterPro" id="IPR001609">
    <property type="entry name" value="Myosin_head_motor_dom-like"/>
</dbReference>
<dbReference type="Pfam" id="PF26570">
    <property type="entry name" value="MYO15"/>
    <property type="match status" value="1"/>
</dbReference>
<organism evidence="18 19">
    <name type="scientific">Rattus norvegicus</name>
    <name type="common">Rat</name>
    <dbReference type="NCBI Taxonomy" id="10116"/>
    <lineage>
        <taxon>Eukaryota</taxon>
        <taxon>Metazoa</taxon>
        <taxon>Chordata</taxon>
        <taxon>Craniata</taxon>
        <taxon>Vertebrata</taxon>
        <taxon>Euteleostomi</taxon>
        <taxon>Mammalia</taxon>
        <taxon>Eutheria</taxon>
        <taxon>Euarchontoglires</taxon>
        <taxon>Glires</taxon>
        <taxon>Rodentia</taxon>
        <taxon>Myomorpha</taxon>
        <taxon>Muroidea</taxon>
        <taxon>Muridae</taxon>
        <taxon>Murinae</taxon>
        <taxon>Rattus</taxon>
    </lineage>
</organism>
<evidence type="ECO:0000313" key="19">
    <source>
        <dbReference type="Proteomes" id="UP000002494"/>
    </source>
</evidence>
<feature type="compositionally biased region" description="Low complexity" evidence="13">
    <location>
        <begin position="1947"/>
        <end position="1972"/>
    </location>
</feature>
<dbReference type="InterPro" id="IPR035489">
    <property type="entry name" value="MYO15B_SH3"/>
</dbReference>
<protein>
    <submittedName>
        <fullName evidence="18">Myosin XVB</fullName>
    </submittedName>
</protein>
<dbReference type="Pfam" id="PF07653">
    <property type="entry name" value="SH3_2"/>
    <property type="match status" value="1"/>
</dbReference>
<dbReference type="PANTHER" id="PTHR22692">
    <property type="entry name" value="MYOSIN VII, XV"/>
    <property type="match status" value="1"/>
</dbReference>
<dbReference type="InterPro" id="IPR038185">
    <property type="entry name" value="MyTH4_dom_sf"/>
</dbReference>
<dbReference type="Gene3D" id="1.20.5.4820">
    <property type="match status" value="1"/>
</dbReference>
<dbReference type="InterPro" id="IPR011993">
    <property type="entry name" value="PH-like_dom_sf"/>
</dbReference>
<feature type="compositionally biased region" description="Basic residues" evidence="13">
    <location>
        <begin position="130"/>
        <end position="151"/>
    </location>
</feature>
<feature type="region of interest" description="Disordered" evidence="13">
    <location>
        <begin position="1"/>
        <end position="328"/>
    </location>
</feature>
<dbReference type="Gene3D" id="1.20.120.720">
    <property type="entry name" value="Myosin VI head, motor domain, U50 subdomain"/>
    <property type="match status" value="1"/>
</dbReference>
<evidence type="ECO:0000256" key="11">
    <source>
        <dbReference type="PROSITE-ProRule" id="PRU00192"/>
    </source>
</evidence>
<evidence type="ECO:0000256" key="9">
    <source>
        <dbReference type="ARBA" id="ARBA00023175"/>
    </source>
</evidence>
<feature type="region of interest" description="Disordered" evidence="13">
    <location>
        <begin position="513"/>
        <end position="554"/>
    </location>
</feature>
<dbReference type="SMART" id="SM00139">
    <property type="entry name" value="MyTH4"/>
    <property type="match status" value="2"/>
</dbReference>
<dbReference type="InterPro" id="IPR000299">
    <property type="entry name" value="FERM_domain"/>
</dbReference>
<keyword evidence="5" id="KW-0677">Repeat</keyword>
<feature type="compositionally biased region" description="Polar residues" evidence="13">
    <location>
        <begin position="287"/>
        <end position="302"/>
    </location>
</feature>
<feature type="compositionally biased region" description="Low complexity" evidence="13">
    <location>
        <begin position="515"/>
        <end position="525"/>
    </location>
</feature>
<evidence type="ECO:0000256" key="1">
    <source>
        <dbReference type="ARBA" id="ARBA00004496"/>
    </source>
</evidence>
<evidence type="ECO:0000256" key="6">
    <source>
        <dbReference type="ARBA" id="ARBA00022741"/>
    </source>
</evidence>
<feature type="region of interest" description="Actin-binding" evidence="12">
    <location>
        <begin position="1258"/>
        <end position="1280"/>
    </location>
</feature>
<feature type="compositionally biased region" description="Pro residues" evidence="13">
    <location>
        <begin position="2057"/>
        <end position="2066"/>
    </location>
</feature>
<dbReference type="InterPro" id="IPR051567">
    <property type="entry name" value="Unconventional_Myosin_ATPase"/>
</dbReference>
<dbReference type="SMART" id="SM00295">
    <property type="entry name" value="B41"/>
    <property type="match status" value="1"/>
</dbReference>
<evidence type="ECO:0000256" key="3">
    <source>
        <dbReference type="ARBA" id="ARBA00022443"/>
    </source>
</evidence>
<feature type="compositionally biased region" description="Polar residues" evidence="13">
    <location>
        <begin position="2177"/>
        <end position="2190"/>
    </location>
</feature>
<keyword evidence="10 12" id="KW-0009">Actin-binding</keyword>
<feature type="region of interest" description="Disordered" evidence="13">
    <location>
        <begin position="621"/>
        <end position="640"/>
    </location>
</feature>
<proteinExistence type="inferred from homology"/>
<feature type="compositionally biased region" description="Low complexity" evidence="13">
    <location>
        <begin position="481"/>
        <end position="496"/>
    </location>
</feature>
<dbReference type="InterPro" id="IPR000857">
    <property type="entry name" value="MyTH4_dom"/>
</dbReference>
<keyword evidence="7 12" id="KW-0067">ATP-binding</keyword>
<dbReference type="InterPro" id="IPR036028">
    <property type="entry name" value="SH3-like_dom_sf"/>
</dbReference>
<feature type="domain" description="Myosin motor" evidence="17">
    <location>
        <begin position="674"/>
        <end position="1379"/>
    </location>
</feature>
<dbReference type="PROSITE" id="PS51456">
    <property type="entry name" value="MYOSIN_MOTOR"/>
    <property type="match status" value="1"/>
</dbReference>
<dbReference type="VEuPathDB" id="HostDB:ENSRNOG00000042445"/>
<dbReference type="InterPro" id="IPR059004">
    <property type="entry name" value="MYO15"/>
</dbReference>
<dbReference type="GO" id="GO:0005856">
    <property type="term" value="C:cytoskeleton"/>
    <property type="evidence" value="ECO:0007669"/>
    <property type="project" value="InterPro"/>
</dbReference>
<feature type="compositionally biased region" description="Basic and acidic residues" evidence="13">
    <location>
        <begin position="2556"/>
        <end position="2565"/>
    </location>
</feature>
<dbReference type="GeneID" id="690323"/>
<reference evidence="18" key="1">
    <citation type="submission" date="2024-01" db="EMBL/GenBank/DDBJ databases">
        <title>GRCr8: a new rat reference genome assembly contstructed from accurate long reads and long range scaffolding.</title>
        <authorList>
            <person name="Doris P.A."/>
            <person name="Kalbfleisch T."/>
            <person name="Li K."/>
            <person name="Howe K."/>
            <person name="Wood J."/>
        </authorList>
    </citation>
    <scope>NUCLEOTIDE SEQUENCE [LARGE SCALE GENOMIC DNA]</scope>
    <source>
        <strain evidence="18">Brown Norway</strain>
    </source>
</reference>
<evidence type="ECO:0000256" key="8">
    <source>
        <dbReference type="ARBA" id="ARBA00023123"/>
    </source>
</evidence>
<feature type="compositionally biased region" description="Pro residues" evidence="13">
    <location>
        <begin position="2227"/>
        <end position="2245"/>
    </location>
</feature>
<evidence type="ECO:0000256" key="5">
    <source>
        <dbReference type="ARBA" id="ARBA00022737"/>
    </source>
</evidence>
<evidence type="ECO:0000256" key="13">
    <source>
        <dbReference type="SAM" id="MobiDB-lite"/>
    </source>
</evidence>
<dbReference type="CDD" id="cd14896">
    <property type="entry name" value="MYSc_Myo35"/>
    <property type="match status" value="1"/>
</dbReference>
<dbReference type="InterPro" id="IPR001452">
    <property type="entry name" value="SH3_domain"/>
</dbReference>
<feature type="compositionally biased region" description="Basic and acidic residues" evidence="13">
    <location>
        <begin position="2077"/>
        <end position="2096"/>
    </location>
</feature>
<dbReference type="eggNOG" id="KOG4229">
    <property type="taxonomic scope" value="Eukaryota"/>
</dbReference>
<dbReference type="Gene3D" id="1.25.40.530">
    <property type="entry name" value="MyTH4 domain"/>
    <property type="match status" value="2"/>
</dbReference>
<feature type="region of interest" description="Disordered" evidence="13">
    <location>
        <begin position="1776"/>
        <end position="1820"/>
    </location>
</feature>
<feature type="region of interest" description="Disordered" evidence="13">
    <location>
        <begin position="1943"/>
        <end position="2258"/>
    </location>
</feature>
<feature type="compositionally biased region" description="Polar residues" evidence="13">
    <location>
        <begin position="2099"/>
        <end position="2110"/>
    </location>
</feature>
<dbReference type="GO" id="GO:0005737">
    <property type="term" value="C:cytoplasm"/>
    <property type="evidence" value="ECO:0007669"/>
    <property type="project" value="UniProtKB-SubCell"/>
</dbReference>
<dbReference type="Gene3D" id="2.30.29.30">
    <property type="entry name" value="Pleckstrin-homology domain (PH domain)/Phosphotyrosine-binding domain (PTB)"/>
    <property type="match status" value="1"/>
</dbReference>
<keyword evidence="3 11" id="KW-0728">SH3 domain</keyword>
<feature type="compositionally biased region" description="Basic and acidic residues" evidence="13">
    <location>
        <begin position="421"/>
        <end position="442"/>
    </location>
</feature>
<feature type="compositionally biased region" description="Polar residues" evidence="13">
    <location>
        <begin position="230"/>
        <end position="244"/>
    </location>
</feature>
<sequence>MGGSKGKTHQRRARPGRPASAERESGSASADCAPSRDRRPDRGKAHKTKPATESEDPAGKETTGGRRKPTGEGNHRCRSAEIGTSQETQERQGSSQRLGHGPTESRESENSCGEHREEQRIPGEEERTVKRGRRKRGKDRGPSTRRGHGKTPGRDGDASSGDGGSSCLDSEAREAQDSSSQGGGAPEQPPKMEPSDTNSEGAPTIGPKLTLVQGKCPDSNHPGSEGHTLDFQSREGSSGTGSQRASDDSQTDTDSSPGSAGHRCLSQKIPESQETDLGREAAASSIPRGSQSPRDSSATVDTSDVEAQPKAELPGPEPETVEEAPGAQRLQVGELARKVQVVVGESDAGARKRVGAGDPGPQDRTPLAALVVLRRLRPRPPALGSPQLASGVPVGLKARLQRVAPALGFLRWLRLRVERRRAEARSASPREREERGRQRALEARGGASRPRRWLALRLACRLVGLRGTPRAPPSGGPSPPQAVSSSVSEDASAIEDPAPDPKFAVVFPRIHNAGKESGSSSSEASTDAPTAEGRVSSPAGAAEDREEQEANGEGVVRSCQAPCFFPSAPCGTPPDENRSEAEPETLESKTGLHWAQDSNPCEDPELDADTLLPQLTLETRLRQNSPCRSPRERWEPEDDAEAALERDLELSLQRDLEMPPFLGTKIRSLPEGLEDIEDLARLRLVCDSSVLLCLKKRFHLGRIYTFGGPLLLALNPHQPLPLFSSEVSASYHPRKAPNTTPHIFAIGVAAYSLSQSSGQDSCILLGGHSGSGKTEAAKKILKFLSSIEQKPMEASGAQLEDILPVLSSFGHAKTILNANASRFGQETHLCLQQGVIVGASMSHYLLETSRVVFQVMTSLLPTPSPALKVGKRTGHSPQTLLPTKPVSLPKAQAERSFHVFYELLAGLDPTEREQLSLQGPEAYYYLNQGGACRLQGKEDAQDFKELVKALRVLGLCTEELTAVWAVLATILHLGNICFSSSERESQEVAAVSSWAEIHLAARLLQVHPEHLEGAVTKRVTDTPYGLVSRPLPVEGAIDARDALAKTLYARLFTWLLKQINVRLSPPREADGVTAIAVVDVFGFEALRVNGLEQLCSNLASERLQFFSSQRLLAQEEEVCQQELLKWVPIPQLPRESCLDLLVGHPHSLLSILDTQTWLPQATDHTFLQKCHYHHGDHPSYAKSQLPLPIFTVRHYAGTVTYQVHKFVNRNRDSLDPAVLEMLRQSQLQLMGSLFQEAEPQAGTEQSKPTLASRFQQSLGDLLARLGRSHVYVIHCLNPSPGKLPGLLDVEHVAEQLRQAGVLEIIGTRSTHFPVRVPFQVFLARFRALGSGRQKAVSDRERCGAILREVLGAESPRYHLGATQVLLQEQGRQQLEQLWAQRRSQALLTLHRGLRACITRQRLRLLPRMQARVRGLQARKRYLRRRSALGQLNTILLVAQPLLRRRQKLQCSRGPQSGEPRGKVSSMDPGRLEIPAQLAALLERAEGHQARLTGSITESLPPEVPVRPSLTLPPDIDQFPFSSFVSTSFQKPFLPRPGQPLAEPLTRLDGENPQQALEINRVMLRLLGEGSLQSWQEQTMGTYLVQRAQRRPGLRDELFSQLVAQLWHNPDEQQTQRGWALMAILLSSFPPTPALEKPLLKFVSDQAPSGMAALCQHKLLGALEQTPLAPMAARSHPPTQLEWKAGLRRGRMALDVFTFNEESYSAEVESWTTGEQLAGWILQSRGLEAPPRGWSVSLHSGDAWQDLLGCDFVLDLIGQTEDLGDSAGPHDYPITPLGLAENIPPAPGVQAPSLPPGLPPGPAPTLPSSRSPGEASRPGNLDGFLDHLFEPVLTPGVSDLEQGWALNRRMKGGGSIGPTQQGYPMVYPGMVQAPSYQPAMIPAPIPMMPAMGTVPTVPAMMVPPQPQPLMPSLDSRQLAEQQQNFIHQQAMILAQQMTAQAMSLSLEQQNQRRQHQAQAPGAASQAPPSTIAPKAKKPPAPQEKPANDPEPLDVSFREDTPEEAEIRPQRPKSFQQKRDYFQKMGQEPIKVKTVKPPAKVQIPQEETEEDEEETAQVSPPPPPPPVVKKPLKQSRTKTGKEDEVEPAQKEEPTRDGAPKVQSSNSTPQQPSRSPPMVKSSDSTPQRPQPSREIRNIIRMYQSRPGPVPVPVQPTRPFKTFQKKNDPKDEALAKLGINGASSPPLTSPTHGKSSPPAVAPRPKARPRLEPSTSIREKQGPLRDLFGPCSPNPPTAPAPPPPLPPPLSLPGEPKSPLVESRALTEPMEDRGISTKLLVPSGSVCFSYANAPWKLFLRKEVFYPRENFSHPYCLNLLCQQILRDTFTESCTRISQDERHKMKGLLGDLEVGLDSLDVAEDGIKKRIVVAARDNWANYFSRIFPVSGESGSDVQLLGVSHRGLRLLKVTQDPSFHLDQLKTLCSYSYAEVLAVQCRSTSTLELSLKSEQLILHTTWARTMKAMVEQFLSELKKDSGYVIALRSYITDDNSLLSFHRGDLIRLLPVAALEPGWQFGSAGGRSGLFPADMVQPAAAPDLSFSLGKRNSWQRKSNRVTGPAQERPTHLRKQEPSEASEATSVTTYSSLSADSHNYTMREFALRYFRKPHTWLTQMSAGTKETTVVSLIQYTKDPIQESLTIFCNEDTNTKAVAGFKALMQFMGDQPKPRGKDELALLYELLKLCQEDLRDEMYCQVIKQVTGHPQPKHCALGWSILSLFTGFFAPSTTLMPYVTKFLQDSSPSQELAQSSQENLQRTVKYGGRQQLPLPGEMHAFLKGQASRLLLIHLPGGVDYRTNTQTFTVAGEVLEELCGQMGITDLEEVQEFALFIIKGEGELVRPLSTPEYINNVIKDQDISLHSRRLGWETPLHFDNTTYIETHYGQVLRDYLQGKLIMSAQAEAQLAQLAAFQHLSKASTGPPSEPELLSYIPKPLQGQVNTASIKSLVIQELRQMQGYNEQKAQIGFIETTTQLPLFGHTVYVVLRVSKLALPGPVLLGLNRQHLVLMDPSSEKLCCSIALKDLQRLHLMSPLEEDGPPGLELNYGSADNPQTIWLELPQAQELQHTIIFLLGSVSTQWPGL</sequence>
<evidence type="ECO:0000256" key="12">
    <source>
        <dbReference type="PROSITE-ProRule" id="PRU00782"/>
    </source>
</evidence>
<dbReference type="InParanoid" id="D3ZUF0"/>
<reference evidence="18" key="2">
    <citation type="submission" date="2025-08" db="UniProtKB">
        <authorList>
            <consortium name="Ensembl"/>
        </authorList>
    </citation>
    <scope>IDENTIFICATION</scope>
    <source>
        <strain evidence="18">Brown Norway</strain>
    </source>
</reference>
<dbReference type="CDD" id="cd12068">
    <property type="entry name" value="SH3_MYO15B"/>
    <property type="match status" value="1"/>
</dbReference>
<evidence type="ECO:0000259" key="16">
    <source>
        <dbReference type="PROSITE" id="PS51016"/>
    </source>
</evidence>
<dbReference type="OMA" id="VIQCLSP"/>
<dbReference type="GO" id="GO:0003779">
    <property type="term" value="F:actin binding"/>
    <property type="evidence" value="ECO:0007669"/>
    <property type="project" value="UniProtKB-KW"/>
</dbReference>
<dbReference type="Proteomes" id="UP000002494">
    <property type="component" value="Chromosome 10"/>
</dbReference>
<feature type="region of interest" description="Disordered" evidence="13">
    <location>
        <begin position="421"/>
        <end position="446"/>
    </location>
</feature>
<dbReference type="GlyGen" id="D3ZUF0">
    <property type="glycosylation" value="2 sites"/>
</dbReference>